<evidence type="ECO:0000256" key="2">
    <source>
        <dbReference type="ARBA" id="ARBA00022801"/>
    </source>
</evidence>
<dbReference type="SUPFAM" id="SSF51445">
    <property type="entry name" value="(Trans)glycosidases"/>
    <property type="match status" value="1"/>
</dbReference>
<evidence type="ECO:0000256" key="1">
    <source>
        <dbReference type="ARBA" id="ARBA00005641"/>
    </source>
</evidence>
<evidence type="ECO:0000256" key="5">
    <source>
        <dbReference type="ARBA" id="ARBA00023295"/>
    </source>
</evidence>
<dbReference type="PROSITE" id="PS51257">
    <property type="entry name" value="PROKAR_LIPOPROTEIN"/>
    <property type="match status" value="1"/>
</dbReference>
<keyword evidence="4" id="KW-0119">Carbohydrate metabolism</keyword>
<dbReference type="InterPro" id="IPR050386">
    <property type="entry name" value="Glycosyl_hydrolase_5"/>
</dbReference>
<comment type="similarity">
    <text evidence="1 7">Belongs to the glycosyl hydrolase 5 (cellulase A) family.</text>
</comment>
<keyword evidence="3" id="KW-0136">Cellulose degradation</keyword>
<dbReference type="EMBL" id="JAMFTH010000001">
    <property type="protein sequence ID" value="MCP8899292.1"/>
    <property type="molecule type" value="Genomic_DNA"/>
</dbReference>
<gene>
    <name evidence="10" type="ORF">M6D89_08300</name>
</gene>
<name>A0A9X2KTK6_9GAMM</name>
<dbReference type="PANTHER" id="PTHR31297">
    <property type="entry name" value="GLUCAN ENDO-1,6-BETA-GLUCOSIDASE B"/>
    <property type="match status" value="1"/>
</dbReference>
<keyword evidence="11" id="KW-1185">Reference proteome</keyword>
<dbReference type="GO" id="GO:0008422">
    <property type="term" value="F:beta-glucosidase activity"/>
    <property type="evidence" value="ECO:0007669"/>
    <property type="project" value="TreeGrafter"/>
</dbReference>
<organism evidence="10 11">
    <name type="scientific">Gilvimarinus xylanilyticus</name>
    <dbReference type="NCBI Taxonomy" id="2944139"/>
    <lineage>
        <taxon>Bacteria</taxon>
        <taxon>Pseudomonadati</taxon>
        <taxon>Pseudomonadota</taxon>
        <taxon>Gammaproteobacteria</taxon>
        <taxon>Cellvibrionales</taxon>
        <taxon>Cellvibrionaceae</taxon>
        <taxon>Gilvimarinus</taxon>
    </lineage>
</organism>
<protein>
    <submittedName>
        <fullName evidence="10">Glycoside hydrolase family 5 protein</fullName>
    </submittedName>
</protein>
<comment type="caution">
    <text evidence="10">The sequence shown here is derived from an EMBL/GenBank/DDBJ whole genome shotgun (WGS) entry which is preliminary data.</text>
</comment>
<reference evidence="10" key="2">
    <citation type="submission" date="2023-01" db="EMBL/GenBank/DDBJ databases">
        <title>Gilvimarinus xylanilyticus HB14 isolated from Caulerpa lentillifera aquaculture base in Hainan, China.</title>
        <authorList>
            <person name="Zhang Y.-J."/>
        </authorList>
    </citation>
    <scope>NUCLEOTIDE SEQUENCE</scope>
    <source>
        <strain evidence="10">HB14</strain>
    </source>
</reference>
<sequence>MTLSKMTLAGICSCLLVACASQTSNPSDKSLDQNHGFTDAQVSEAEFWNIPYPTAFDADSLSKPQALLSVQGNKIVNPAGDTVNLRGVNIADPAKLDYDDQWSERLFAEVADWGANAVRIPIHPMAWRRQGQDWYFARLDEAVRWANQHELYIILDWHLIGNIQANLYQHPMYETTMDETRKFWQQVALRYRGVPTMAVYELYNEPTHDFIGNGAESLGKASWEGLRAIHEELIDLVHVYDQNIIPLVSGFNWAYDLSFIPDQPVRREGIAYAIHPYPQKAKPAQDTKQDYFDAWQQQWGFVADSYPVLATELGWVKEDGYGAHVPVIHNEGTYGPRVVEFMEARDIGWTAWVFDPDWSPTLINDWDFTPSEQGAFFKKTLTELRD</sequence>
<keyword evidence="6" id="KW-0624">Polysaccharide degradation</keyword>
<evidence type="ECO:0000256" key="8">
    <source>
        <dbReference type="SAM" id="SignalP"/>
    </source>
</evidence>
<keyword evidence="8" id="KW-0732">Signal</keyword>
<keyword evidence="2 7" id="KW-0378">Hydrolase</keyword>
<dbReference type="InterPro" id="IPR001547">
    <property type="entry name" value="Glyco_hydro_5"/>
</dbReference>
<accession>A0A9X2KTK6</accession>
<evidence type="ECO:0000256" key="4">
    <source>
        <dbReference type="ARBA" id="ARBA00023277"/>
    </source>
</evidence>
<evidence type="ECO:0000313" key="11">
    <source>
        <dbReference type="Proteomes" id="UP001139319"/>
    </source>
</evidence>
<dbReference type="GO" id="GO:0005576">
    <property type="term" value="C:extracellular region"/>
    <property type="evidence" value="ECO:0007669"/>
    <property type="project" value="TreeGrafter"/>
</dbReference>
<reference evidence="10" key="1">
    <citation type="submission" date="2022-05" db="EMBL/GenBank/DDBJ databases">
        <authorList>
            <person name="Sun H.-N."/>
        </authorList>
    </citation>
    <scope>NUCLEOTIDE SEQUENCE</scope>
    <source>
        <strain evidence="10">HB14</strain>
    </source>
</reference>
<dbReference type="PANTHER" id="PTHR31297:SF41">
    <property type="entry name" value="ENDOGLUCANASE, PUTATIVE (AFU_ORTHOLOGUE AFUA_5G01830)-RELATED"/>
    <property type="match status" value="1"/>
</dbReference>
<dbReference type="GO" id="GO:0009986">
    <property type="term" value="C:cell surface"/>
    <property type="evidence" value="ECO:0007669"/>
    <property type="project" value="TreeGrafter"/>
</dbReference>
<evidence type="ECO:0000313" key="10">
    <source>
        <dbReference type="EMBL" id="MCP8899292.1"/>
    </source>
</evidence>
<feature type="chain" id="PRO_5040757827" evidence="8">
    <location>
        <begin position="21"/>
        <end position="386"/>
    </location>
</feature>
<feature type="domain" description="Glycoside hydrolase family 5" evidence="9">
    <location>
        <begin position="76"/>
        <end position="355"/>
    </location>
</feature>
<dbReference type="GO" id="GO:0030245">
    <property type="term" value="P:cellulose catabolic process"/>
    <property type="evidence" value="ECO:0007669"/>
    <property type="project" value="UniProtKB-KW"/>
</dbReference>
<evidence type="ECO:0000256" key="3">
    <source>
        <dbReference type="ARBA" id="ARBA00023001"/>
    </source>
</evidence>
<evidence type="ECO:0000256" key="7">
    <source>
        <dbReference type="RuleBase" id="RU361153"/>
    </source>
</evidence>
<dbReference type="InterPro" id="IPR017853">
    <property type="entry name" value="GH"/>
</dbReference>
<dbReference type="Proteomes" id="UP001139319">
    <property type="component" value="Unassembled WGS sequence"/>
</dbReference>
<evidence type="ECO:0000259" key="9">
    <source>
        <dbReference type="Pfam" id="PF00150"/>
    </source>
</evidence>
<keyword evidence="5 7" id="KW-0326">Glycosidase</keyword>
<dbReference type="Gene3D" id="3.20.20.80">
    <property type="entry name" value="Glycosidases"/>
    <property type="match status" value="1"/>
</dbReference>
<evidence type="ECO:0000256" key="6">
    <source>
        <dbReference type="ARBA" id="ARBA00023326"/>
    </source>
</evidence>
<proteinExistence type="inferred from homology"/>
<dbReference type="RefSeq" id="WP_253967545.1">
    <property type="nucleotide sequence ID" value="NZ_JAMFTH010000001.1"/>
</dbReference>
<feature type="signal peptide" evidence="8">
    <location>
        <begin position="1"/>
        <end position="20"/>
    </location>
</feature>
<dbReference type="Pfam" id="PF00150">
    <property type="entry name" value="Cellulase"/>
    <property type="match status" value="1"/>
</dbReference>
<dbReference type="AlphaFoldDB" id="A0A9X2KTK6"/>